<evidence type="ECO:0000259" key="4">
    <source>
        <dbReference type="PROSITE" id="PS50014"/>
    </source>
</evidence>
<dbReference type="InterPro" id="IPR001487">
    <property type="entry name" value="Bromodomain"/>
</dbReference>
<feature type="compositionally biased region" description="Polar residues" evidence="3">
    <location>
        <begin position="174"/>
        <end position="187"/>
    </location>
</feature>
<keyword evidence="1 2" id="KW-0103">Bromodomain</keyword>
<feature type="domain" description="Bromo" evidence="4">
    <location>
        <begin position="65"/>
        <end position="137"/>
    </location>
</feature>
<name>A0A9W7E888_9STRA</name>
<dbReference type="AlphaFoldDB" id="A0A9W7E888"/>
<dbReference type="EMBL" id="BRXW01000608">
    <property type="protein sequence ID" value="GMH69602.1"/>
    <property type="molecule type" value="Genomic_DNA"/>
</dbReference>
<gene>
    <name evidence="5" type="ORF">TrLO_g5591</name>
</gene>
<sequence>MEDLSVSLADGLMDGLTPDGSSDPTLINSFSIHKINHHIESLNQSDNIFPSVLKAKCLDILKEVMQHQFGWVFNSPVDPVELALPDYFSVIKKPMDLGTVKSNVETSNYHSINSFKSDCHLAFDNALIYNDKESDVYCMALEIKEHFNREYDKVLKEIDAEQGKKCDNREAKTQPASSPPALTSQEDPVSTSTTTSTSTWTSTLPPALPPAPPHSPKRKPPSIPLHSILTPSKKSWRQPKPNSHPTPTKVAWGAEFSRPTTPPSPTHCLPIKSICSPIKEKPTYTAYPMRASVPSLQKKTVLTPQPHTSSFCDCEICGPECPCAEIGCYFDSGTGCRCCVKKSRCRVGGYKYDINAVDRKRKNILREKENGGKRKRTKKYIESV</sequence>
<comment type="caution">
    <text evidence="5">The sequence shown here is derived from an EMBL/GenBank/DDBJ whole genome shotgun (WGS) entry which is preliminary data.</text>
</comment>
<dbReference type="PANTHER" id="PTHR45926">
    <property type="entry name" value="OSJNBA0053K19.4 PROTEIN"/>
    <property type="match status" value="1"/>
</dbReference>
<evidence type="ECO:0000256" key="1">
    <source>
        <dbReference type="ARBA" id="ARBA00023117"/>
    </source>
</evidence>
<proteinExistence type="predicted"/>
<dbReference type="PRINTS" id="PR00503">
    <property type="entry name" value="BROMODOMAIN"/>
</dbReference>
<accession>A0A9W7E888</accession>
<organism evidence="5 6">
    <name type="scientific">Triparma laevis f. longispina</name>
    <dbReference type="NCBI Taxonomy" id="1714387"/>
    <lineage>
        <taxon>Eukaryota</taxon>
        <taxon>Sar</taxon>
        <taxon>Stramenopiles</taxon>
        <taxon>Ochrophyta</taxon>
        <taxon>Bolidophyceae</taxon>
        <taxon>Parmales</taxon>
        <taxon>Triparmaceae</taxon>
        <taxon>Triparma</taxon>
    </lineage>
</organism>
<dbReference type="Pfam" id="PF00439">
    <property type="entry name" value="Bromodomain"/>
    <property type="match status" value="1"/>
</dbReference>
<keyword evidence="6" id="KW-1185">Reference proteome</keyword>
<dbReference type="Proteomes" id="UP001165122">
    <property type="component" value="Unassembled WGS sequence"/>
</dbReference>
<dbReference type="Gene3D" id="1.20.920.10">
    <property type="entry name" value="Bromodomain-like"/>
    <property type="match status" value="1"/>
</dbReference>
<feature type="compositionally biased region" description="Low complexity" evidence="3">
    <location>
        <begin position="188"/>
        <end position="205"/>
    </location>
</feature>
<reference evidence="6" key="1">
    <citation type="journal article" date="2023" name="Commun. Biol.">
        <title>Genome analysis of Parmales, the sister group of diatoms, reveals the evolutionary specialization of diatoms from phago-mixotrophs to photoautotrophs.</title>
        <authorList>
            <person name="Ban H."/>
            <person name="Sato S."/>
            <person name="Yoshikawa S."/>
            <person name="Yamada K."/>
            <person name="Nakamura Y."/>
            <person name="Ichinomiya M."/>
            <person name="Sato N."/>
            <person name="Blanc-Mathieu R."/>
            <person name="Endo H."/>
            <person name="Kuwata A."/>
            <person name="Ogata H."/>
        </authorList>
    </citation>
    <scope>NUCLEOTIDE SEQUENCE [LARGE SCALE GENOMIC DNA]</scope>
    <source>
        <strain evidence="6">NIES 3700</strain>
    </source>
</reference>
<evidence type="ECO:0000313" key="6">
    <source>
        <dbReference type="Proteomes" id="UP001165122"/>
    </source>
</evidence>
<dbReference type="OrthoDB" id="21449at2759"/>
<feature type="region of interest" description="Disordered" evidence="3">
    <location>
        <begin position="165"/>
        <end position="253"/>
    </location>
</feature>
<dbReference type="InterPro" id="IPR036427">
    <property type="entry name" value="Bromodomain-like_sf"/>
</dbReference>
<dbReference type="PROSITE" id="PS50014">
    <property type="entry name" value="BROMODOMAIN_2"/>
    <property type="match status" value="1"/>
</dbReference>
<dbReference type="SMART" id="SM00297">
    <property type="entry name" value="BROMO"/>
    <property type="match status" value="1"/>
</dbReference>
<dbReference type="SUPFAM" id="SSF47370">
    <property type="entry name" value="Bromodomain"/>
    <property type="match status" value="1"/>
</dbReference>
<evidence type="ECO:0000256" key="2">
    <source>
        <dbReference type="PROSITE-ProRule" id="PRU00035"/>
    </source>
</evidence>
<protein>
    <recommendedName>
        <fullName evidence="4">Bromo domain-containing protein</fullName>
    </recommendedName>
</protein>
<evidence type="ECO:0000256" key="3">
    <source>
        <dbReference type="SAM" id="MobiDB-lite"/>
    </source>
</evidence>
<evidence type="ECO:0000313" key="5">
    <source>
        <dbReference type="EMBL" id="GMH69602.1"/>
    </source>
</evidence>